<dbReference type="Proteomes" id="UP000035720">
    <property type="component" value="Unassembled WGS sequence"/>
</dbReference>
<evidence type="ECO:0000313" key="3">
    <source>
        <dbReference type="Proteomes" id="UP000035720"/>
    </source>
</evidence>
<dbReference type="EMBL" id="CAJC01000200">
    <property type="protein sequence ID" value="CCI54842.1"/>
    <property type="molecule type" value="Genomic_DNA"/>
</dbReference>
<gene>
    <name evidence="2" type="ORF">BN13_850005</name>
</gene>
<organism evidence="2 3">
    <name type="scientific">Nostocoides jenkinsii Ben 74</name>
    <dbReference type="NCBI Taxonomy" id="1193518"/>
    <lineage>
        <taxon>Bacteria</taxon>
        <taxon>Bacillati</taxon>
        <taxon>Actinomycetota</taxon>
        <taxon>Actinomycetes</taxon>
        <taxon>Micrococcales</taxon>
        <taxon>Intrasporangiaceae</taxon>
        <taxon>Nostocoides</taxon>
    </lineage>
</organism>
<dbReference type="AntiFam" id="ANF00012">
    <property type="entry name" value="tRNA translation"/>
</dbReference>
<name>A0A077MGV5_9MICO</name>
<dbReference type="AlphaFoldDB" id="A0A077MGV5"/>
<proteinExistence type="predicted"/>
<evidence type="ECO:0000313" key="2">
    <source>
        <dbReference type="EMBL" id="CCI54842.1"/>
    </source>
</evidence>
<accession>A0A077MGV5</accession>
<evidence type="ECO:0000256" key="1">
    <source>
        <dbReference type="SAM" id="MobiDB-lite"/>
    </source>
</evidence>
<dbReference type="STRING" id="1193518.BN13_850005"/>
<feature type="region of interest" description="Disordered" evidence="1">
    <location>
        <begin position="77"/>
        <end position="113"/>
    </location>
</feature>
<sequence length="165" mass="17429">MRGIPLRLVHVKLFGALGPREVVLRQARPLVGCMFLRPDQGDVPLETLLSQGLDGVGRSQPSTDDYDCRHGIASTHPASACPTTEGGRGRPPCQGMPVPSSVGAPGANRTRDTRFRRAVLYPLSYEGGGRGKPGRVILGGAVPAGPPTTFSSNSHSRLCSLMCDN</sequence>
<reference evidence="2 3" key="1">
    <citation type="journal article" date="2013" name="ISME J.">
        <title>A metabolic model for members of the genus Tetrasphaera involved in enhanced biological phosphorus removal.</title>
        <authorList>
            <person name="Kristiansen R."/>
            <person name="Nguyen H.T.T."/>
            <person name="Saunders A.M."/>
            <person name="Nielsen J.L."/>
            <person name="Wimmer R."/>
            <person name="Le V.Q."/>
            <person name="McIlroy S.J."/>
            <person name="Petrovski S."/>
            <person name="Seviour R.J."/>
            <person name="Calteau A."/>
            <person name="Nielsen K.L."/>
            <person name="Nielsen P.H."/>
        </authorList>
    </citation>
    <scope>NUCLEOTIDE SEQUENCE [LARGE SCALE GENOMIC DNA]</scope>
    <source>
        <strain evidence="2 3">Ben 74</strain>
    </source>
</reference>
<protein>
    <submittedName>
        <fullName evidence="2">Uncharacterized protein</fullName>
    </submittedName>
</protein>
<comment type="caution">
    <text evidence="2">The sequence shown here is derived from an EMBL/GenBank/DDBJ whole genome shotgun (WGS) entry which is preliminary data.</text>
</comment>
<keyword evidence="3" id="KW-1185">Reference proteome</keyword>